<name>A0A8T8HXE1_9PSEU</name>
<evidence type="ECO:0000313" key="2">
    <source>
        <dbReference type="EMBL" id="QTR03245.1"/>
    </source>
</evidence>
<feature type="signal peptide" evidence="1">
    <location>
        <begin position="1"/>
        <end position="24"/>
    </location>
</feature>
<proteinExistence type="predicted"/>
<evidence type="ECO:0000256" key="1">
    <source>
        <dbReference type="SAM" id="SignalP"/>
    </source>
</evidence>
<dbReference type="Proteomes" id="UP000671828">
    <property type="component" value="Chromosome"/>
</dbReference>
<keyword evidence="1" id="KW-0732">Signal</keyword>
<organism evidence="2 3">
    <name type="scientific">Saccharothrix algeriensis</name>
    <dbReference type="NCBI Taxonomy" id="173560"/>
    <lineage>
        <taxon>Bacteria</taxon>
        <taxon>Bacillati</taxon>
        <taxon>Actinomycetota</taxon>
        <taxon>Actinomycetes</taxon>
        <taxon>Pseudonocardiales</taxon>
        <taxon>Pseudonocardiaceae</taxon>
        <taxon>Saccharothrix</taxon>
    </lineage>
</organism>
<reference evidence="2" key="1">
    <citation type="submission" date="2021-04" db="EMBL/GenBank/DDBJ databases">
        <title>Saccharothrix algeriensis WGS.</title>
        <authorList>
            <person name="Stuskova K."/>
            <person name="Hakalova E."/>
            <person name="Tebbal A.B."/>
            <person name="Eichmeier A."/>
        </authorList>
    </citation>
    <scope>NUCLEOTIDE SEQUENCE</scope>
    <source>
        <strain evidence="2">NRRL B-24137</strain>
    </source>
</reference>
<accession>A0A8T8HXE1</accession>
<gene>
    <name evidence="2" type="ORF">J7S33_30590</name>
</gene>
<feature type="chain" id="PRO_5035901445" evidence="1">
    <location>
        <begin position="25"/>
        <end position="105"/>
    </location>
</feature>
<protein>
    <submittedName>
        <fullName evidence="2">Uncharacterized protein</fullName>
    </submittedName>
</protein>
<evidence type="ECO:0000313" key="3">
    <source>
        <dbReference type="Proteomes" id="UP000671828"/>
    </source>
</evidence>
<dbReference type="AlphaFoldDB" id="A0A8T8HXE1"/>
<dbReference type="EMBL" id="CP072788">
    <property type="protein sequence ID" value="QTR03245.1"/>
    <property type="molecule type" value="Genomic_DNA"/>
</dbReference>
<sequence>MRLITSLLPALLAAGLVAPAAAAAAEPATGPPPPGWALDGDRLVWTAPAPIPLGGAAVEFWDGDRLLGVPRPSADLRSYTLDGPVLERADRLRVRAAGRRLDAEE</sequence>
<feature type="non-terminal residue" evidence="2">
    <location>
        <position position="105"/>
    </location>
</feature>